<dbReference type="FunFam" id="3.30.160.60:FF:000322">
    <property type="entry name" value="GDNF-inducible zinc finger protein 1"/>
    <property type="match status" value="1"/>
</dbReference>
<evidence type="ECO:0000256" key="8">
    <source>
        <dbReference type="ARBA" id="ARBA00023163"/>
    </source>
</evidence>
<feature type="compositionally biased region" description="Polar residues" evidence="11">
    <location>
        <begin position="211"/>
        <end position="226"/>
    </location>
</feature>
<keyword evidence="3" id="KW-0677">Repeat</keyword>
<dbReference type="InterPro" id="IPR013087">
    <property type="entry name" value="Znf_C2H2_type"/>
</dbReference>
<evidence type="ECO:0000313" key="14">
    <source>
        <dbReference type="Proteomes" id="UP001303889"/>
    </source>
</evidence>
<reference evidence="13" key="2">
    <citation type="submission" date="2023-05" db="EMBL/GenBank/DDBJ databases">
        <authorList>
            <consortium name="Lawrence Berkeley National Laboratory"/>
            <person name="Steindorff A."/>
            <person name="Hensen N."/>
            <person name="Bonometti L."/>
            <person name="Westerberg I."/>
            <person name="Brannstrom I.O."/>
            <person name="Guillou S."/>
            <person name="Cros-Aarteil S."/>
            <person name="Calhoun S."/>
            <person name="Haridas S."/>
            <person name="Kuo A."/>
            <person name="Mondo S."/>
            <person name="Pangilinan J."/>
            <person name="Riley R."/>
            <person name="Labutti K."/>
            <person name="Andreopoulos B."/>
            <person name="Lipzen A."/>
            <person name="Chen C."/>
            <person name="Yanf M."/>
            <person name="Daum C."/>
            <person name="Ng V."/>
            <person name="Clum A."/>
            <person name="Ohm R."/>
            <person name="Martin F."/>
            <person name="Silar P."/>
            <person name="Natvig D."/>
            <person name="Lalanne C."/>
            <person name="Gautier V."/>
            <person name="Ament-Velasquez S.L."/>
            <person name="Kruys A."/>
            <person name="Hutchinson M.I."/>
            <person name="Powell A.J."/>
            <person name="Barry K."/>
            <person name="Miller A.N."/>
            <person name="Grigoriev I.V."/>
            <person name="Debuchy R."/>
            <person name="Gladieux P."/>
            <person name="Thoren M.H."/>
            <person name="Johannesson H."/>
        </authorList>
    </citation>
    <scope>NUCLEOTIDE SEQUENCE</scope>
    <source>
        <strain evidence="13">CBS 103.79</strain>
    </source>
</reference>
<name>A0AAN6RVA9_9PEZI</name>
<evidence type="ECO:0000256" key="1">
    <source>
        <dbReference type="ARBA" id="ARBA00004123"/>
    </source>
</evidence>
<comment type="caution">
    <text evidence="13">The sequence shown here is derived from an EMBL/GenBank/DDBJ whole genome shotgun (WGS) entry which is preliminary data.</text>
</comment>
<keyword evidence="6" id="KW-0805">Transcription regulation</keyword>
<dbReference type="InterPro" id="IPR036236">
    <property type="entry name" value="Znf_C2H2_sf"/>
</dbReference>
<feature type="compositionally biased region" description="Polar residues" evidence="11">
    <location>
        <begin position="256"/>
        <end position="269"/>
    </location>
</feature>
<feature type="compositionally biased region" description="Polar residues" evidence="11">
    <location>
        <begin position="236"/>
        <end position="246"/>
    </location>
</feature>
<evidence type="ECO:0000256" key="9">
    <source>
        <dbReference type="ARBA" id="ARBA00023242"/>
    </source>
</evidence>
<organism evidence="13 14">
    <name type="scientific">Staphylotrichum tortipilum</name>
    <dbReference type="NCBI Taxonomy" id="2831512"/>
    <lineage>
        <taxon>Eukaryota</taxon>
        <taxon>Fungi</taxon>
        <taxon>Dikarya</taxon>
        <taxon>Ascomycota</taxon>
        <taxon>Pezizomycotina</taxon>
        <taxon>Sordariomycetes</taxon>
        <taxon>Sordariomycetidae</taxon>
        <taxon>Sordariales</taxon>
        <taxon>Chaetomiaceae</taxon>
        <taxon>Staphylotrichum</taxon>
    </lineage>
</organism>
<gene>
    <name evidence="13" type="ORF">C8A05DRAFT_14596</name>
</gene>
<evidence type="ECO:0000256" key="3">
    <source>
        <dbReference type="ARBA" id="ARBA00022737"/>
    </source>
</evidence>
<protein>
    <recommendedName>
        <fullName evidence="12">C2H2-type domain-containing protein</fullName>
    </recommendedName>
</protein>
<keyword evidence="5" id="KW-0862">Zinc</keyword>
<dbReference type="FunFam" id="3.30.160.60:FF:000506">
    <property type="entry name" value="Zinc finger protein 23"/>
    <property type="match status" value="1"/>
</dbReference>
<feature type="compositionally biased region" description="Basic and acidic residues" evidence="11">
    <location>
        <begin position="436"/>
        <end position="446"/>
    </location>
</feature>
<proteinExistence type="predicted"/>
<feature type="compositionally biased region" description="Low complexity" evidence="11">
    <location>
        <begin position="38"/>
        <end position="51"/>
    </location>
</feature>
<keyword evidence="9" id="KW-0539">Nucleus</keyword>
<feature type="compositionally biased region" description="Pro residues" evidence="11">
    <location>
        <begin position="28"/>
        <end position="37"/>
    </location>
</feature>
<evidence type="ECO:0000256" key="11">
    <source>
        <dbReference type="SAM" id="MobiDB-lite"/>
    </source>
</evidence>
<keyword evidence="4 10" id="KW-0863">Zinc-finger</keyword>
<evidence type="ECO:0000256" key="4">
    <source>
        <dbReference type="ARBA" id="ARBA00022771"/>
    </source>
</evidence>
<dbReference type="GO" id="GO:0005634">
    <property type="term" value="C:nucleus"/>
    <property type="evidence" value="ECO:0007669"/>
    <property type="project" value="UniProtKB-SubCell"/>
</dbReference>
<dbReference type="GO" id="GO:0008270">
    <property type="term" value="F:zinc ion binding"/>
    <property type="evidence" value="ECO:0007669"/>
    <property type="project" value="UniProtKB-KW"/>
</dbReference>
<dbReference type="Gene3D" id="3.30.160.60">
    <property type="entry name" value="Classic Zinc Finger"/>
    <property type="match status" value="2"/>
</dbReference>
<keyword evidence="2" id="KW-0479">Metal-binding</keyword>
<evidence type="ECO:0000256" key="10">
    <source>
        <dbReference type="PROSITE-ProRule" id="PRU00042"/>
    </source>
</evidence>
<dbReference type="EMBL" id="MU855448">
    <property type="protein sequence ID" value="KAK3903441.1"/>
    <property type="molecule type" value="Genomic_DNA"/>
</dbReference>
<dbReference type="AlphaFoldDB" id="A0AAN6RVA9"/>
<dbReference type="GO" id="GO:0000981">
    <property type="term" value="F:DNA-binding transcription factor activity, RNA polymerase II-specific"/>
    <property type="evidence" value="ECO:0007669"/>
    <property type="project" value="TreeGrafter"/>
</dbReference>
<feature type="region of interest" description="Disordered" evidence="11">
    <location>
        <begin position="415"/>
        <end position="455"/>
    </location>
</feature>
<dbReference type="PROSITE" id="PS00028">
    <property type="entry name" value="ZINC_FINGER_C2H2_1"/>
    <property type="match status" value="1"/>
</dbReference>
<evidence type="ECO:0000256" key="7">
    <source>
        <dbReference type="ARBA" id="ARBA00023125"/>
    </source>
</evidence>
<feature type="compositionally biased region" description="Polar residues" evidence="11">
    <location>
        <begin position="424"/>
        <end position="435"/>
    </location>
</feature>
<keyword evidence="14" id="KW-1185">Reference proteome</keyword>
<feature type="compositionally biased region" description="Low complexity" evidence="11">
    <location>
        <begin position="171"/>
        <end position="189"/>
    </location>
</feature>
<dbReference type="SMART" id="SM00355">
    <property type="entry name" value="ZnF_C2H2"/>
    <property type="match status" value="2"/>
</dbReference>
<dbReference type="Proteomes" id="UP001303889">
    <property type="component" value="Unassembled WGS sequence"/>
</dbReference>
<comment type="subcellular location">
    <subcellularLocation>
        <location evidence="1">Nucleus</location>
    </subcellularLocation>
</comment>
<evidence type="ECO:0000256" key="6">
    <source>
        <dbReference type="ARBA" id="ARBA00023015"/>
    </source>
</evidence>
<keyword evidence="8" id="KW-0804">Transcription</keyword>
<evidence type="ECO:0000259" key="12">
    <source>
        <dbReference type="PROSITE" id="PS50157"/>
    </source>
</evidence>
<evidence type="ECO:0000256" key="2">
    <source>
        <dbReference type="ARBA" id="ARBA00022723"/>
    </source>
</evidence>
<feature type="domain" description="C2H2-type" evidence="12">
    <location>
        <begin position="394"/>
        <end position="413"/>
    </location>
</feature>
<accession>A0AAN6RVA9</accession>
<dbReference type="PANTHER" id="PTHR23235:SF120">
    <property type="entry name" value="KRUPPEL-LIKE FACTOR 15"/>
    <property type="match status" value="1"/>
</dbReference>
<feature type="region of interest" description="Disordered" evidence="11">
    <location>
        <begin position="113"/>
        <end position="269"/>
    </location>
</feature>
<sequence length="455" mass="46514">MTTTIPSESRLGVGSGSPLTGAVRRPPSLTPFLPPPLSSSAAVDATKAASAPRTSVLTPPGAVSDGFPPSGPHGSNSQSGGAPLYYGGHMAGSWPTPGLSQASAYTYANPTPAAPGSAQLAQPPYSRAPAPYASIPSPSHQHFPGRASSAPNGESIPAPQSYHDQQGYSNAVGVGTPGAGAAASLGSPLDGPNAQSMLGNPPQPATRHHPSSGQSTPGAGPTTTQDGGPYRPPSTPTGYYPQTSAPQQPPFPTYASPVTQPSPTSAITTSGAIPRVAPAIPAMAPPLQYSSARPHPVPSMGSYASYGPNTGPVLSNMHHPGAPLAMVGGIPGMTGYGHHPGLSAHHPHHLYIHHGGAPTTQSERPFKCSECTQAFNRNHDLKRHQRIHLAIKPFGCDDCDKRFSRKDALKRHRLVKGCGGASSEGANGTSSGKETSSNDRDSDRDGPSPGMTKKH</sequence>
<dbReference type="PROSITE" id="PS50157">
    <property type="entry name" value="ZINC_FINGER_C2H2_2"/>
    <property type="match status" value="2"/>
</dbReference>
<feature type="domain" description="C2H2-type" evidence="12">
    <location>
        <begin position="366"/>
        <end position="393"/>
    </location>
</feature>
<dbReference type="PANTHER" id="PTHR23235">
    <property type="entry name" value="KRUEPPEL-LIKE TRANSCRIPTION FACTOR"/>
    <property type="match status" value="1"/>
</dbReference>
<dbReference type="Pfam" id="PF00096">
    <property type="entry name" value="zf-C2H2"/>
    <property type="match status" value="2"/>
</dbReference>
<dbReference type="GO" id="GO:0000978">
    <property type="term" value="F:RNA polymerase II cis-regulatory region sequence-specific DNA binding"/>
    <property type="evidence" value="ECO:0007669"/>
    <property type="project" value="TreeGrafter"/>
</dbReference>
<reference evidence="13" key="1">
    <citation type="journal article" date="2023" name="Mol. Phylogenet. Evol.">
        <title>Genome-scale phylogeny and comparative genomics of the fungal order Sordariales.</title>
        <authorList>
            <person name="Hensen N."/>
            <person name="Bonometti L."/>
            <person name="Westerberg I."/>
            <person name="Brannstrom I.O."/>
            <person name="Guillou S."/>
            <person name="Cros-Aarteil S."/>
            <person name="Calhoun S."/>
            <person name="Haridas S."/>
            <person name="Kuo A."/>
            <person name="Mondo S."/>
            <person name="Pangilinan J."/>
            <person name="Riley R."/>
            <person name="LaButti K."/>
            <person name="Andreopoulos B."/>
            <person name="Lipzen A."/>
            <person name="Chen C."/>
            <person name="Yan M."/>
            <person name="Daum C."/>
            <person name="Ng V."/>
            <person name="Clum A."/>
            <person name="Steindorff A."/>
            <person name="Ohm R.A."/>
            <person name="Martin F."/>
            <person name="Silar P."/>
            <person name="Natvig D.O."/>
            <person name="Lalanne C."/>
            <person name="Gautier V."/>
            <person name="Ament-Velasquez S.L."/>
            <person name="Kruys A."/>
            <person name="Hutchinson M.I."/>
            <person name="Powell A.J."/>
            <person name="Barry K."/>
            <person name="Miller A.N."/>
            <person name="Grigoriev I.V."/>
            <person name="Debuchy R."/>
            <person name="Gladieux P."/>
            <person name="Hiltunen Thoren M."/>
            <person name="Johannesson H."/>
        </authorList>
    </citation>
    <scope>NUCLEOTIDE SEQUENCE</scope>
    <source>
        <strain evidence="13">CBS 103.79</strain>
    </source>
</reference>
<evidence type="ECO:0000256" key="5">
    <source>
        <dbReference type="ARBA" id="ARBA00022833"/>
    </source>
</evidence>
<keyword evidence="7" id="KW-0238">DNA-binding</keyword>
<dbReference type="SUPFAM" id="SSF57667">
    <property type="entry name" value="beta-beta-alpha zinc fingers"/>
    <property type="match status" value="1"/>
</dbReference>
<evidence type="ECO:0000313" key="13">
    <source>
        <dbReference type="EMBL" id="KAK3903441.1"/>
    </source>
</evidence>
<feature type="compositionally biased region" description="Low complexity" evidence="11">
    <location>
        <begin position="113"/>
        <end position="139"/>
    </location>
</feature>
<feature type="region of interest" description="Disordered" evidence="11">
    <location>
        <begin position="1"/>
        <end position="81"/>
    </location>
</feature>